<dbReference type="Pfam" id="PF01938">
    <property type="entry name" value="TRAM"/>
    <property type="match status" value="1"/>
</dbReference>
<organism evidence="11 12">
    <name type="scientific">Picrophilus torridus (strain ATCC 700027 / DSM 9790 / JCM 10055 / NBRC 100828 / KAW 2/3)</name>
    <dbReference type="NCBI Taxonomy" id="1122961"/>
    <lineage>
        <taxon>Archaea</taxon>
        <taxon>Methanobacteriati</taxon>
        <taxon>Thermoplasmatota</taxon>
        <taxon>Thermoplasmata</taxon>
        <taxon>Thermoplasmatales</taxon>
        <taxon>Picrophilaceae</taxon>
        <taxon>Picrophilus</taxon>
    </lineage>
</organism>
<evidence type="ECO:0000256" key="8">
    <source>
        <dbReference type="ARBA" id="ARBA00032408"/>
    </source>
</evidence>
<dbReference type="SMART" id="SM00653">
    <property type="entry name" value="eIF2B_5"/>
    <property type="match status" value="1"/>
</dbReference>
<evidence type="ECO:0000259" key="10">
    <source>
        <dbReference type="PROSITE" id="PS50926"/>
    </source>
</evidence>
<comment type="similarity">
    <text evidence="2 9">Belongs to the eIF-2-beta/eIF-5 family.</text>
</comment>
<proteinExistence type="inferred from homology"/>
<dbReference type="InterPro" id="IPR012340">
    <property type="entry name" value="NA-bd_OB-fold"/>
</dbReference>
<dbReference type="PROSITE" id="PS50926">
    <property type="entry name" value="TRAM"/>
    <property type="match status" value="1"/>
</dbReference>
<evidence type="ECO:0000256" key="2">
    <source>
        <dbReference type="ARBA" id="ARBA00010397"/>
    </source>
</evidence>
<dbReference type="HAMAP" id="MF_00232">
    <property type="entry name" value="eIF_2_beta"/>
    <property type="match status" value="1"/>
</dbReference>
<evidence type="ECO:0000256" key="1">
    <source>
        <dbReference type="ARBA" id="ARBA00003323"/>
    </source>
</evidence>
<dbReference type="FunFam" id="3.30.30.170:FF:000001">
    <property type="entry name" value="Eukaryotic translation initiation factor 2 subunit"/>
    <property type="match status" value="1"/>
</dbReference>
<dbReference type="InterPro" id="IPR002735">
    <property type="entry name" value="Transl_init_fac_IF2/IF5_dom"/>
</dbReference>
<dbReference type="AlphaFoldDB" id="A0A8G2L7N0"/>
<keyword evidence="5 9" id="KW-0396">Initiation factor</keyword>
<comment type="caution">
    <text evidence="11">The sequence shown here is derived from an EMBL/GenBank/DDBJ whole genome shotgun (WGS) entry which is preliminary data.</text>
</comment>
<comment type="function">
    <text evidence="1 9">eIF-2 functions in the early steps of protein synthesis by forming a ternary complex with GTP and initiator tRNA.</text>
</comment>
<gene>
    <name evidence="9" type="primary">eif2b</name>
    <name evidence="11" type="ORF">SAMN02745355_1103</name>
</gene>
<dbReference type="Proteomes" id="UP000192315">
    <property type="component" value="Unassembled WGS sequence"/>
</dbReference>
<keyword evidence="12" id="KW-1185">Reference proteome</keyword>
<dbReference type="GO" id="GO:0003743">
    <property type="term" value="F:translation initiation factor activity"/>
    <property type="evidence" value="ECO:0007669"/>
    <property type="project" value="UniProtKB-UniRule"/>
</dbReference>
<name>A0A8G2L7N0_PICTO</name>
<dbReference type="NCBIfam" id="NF008993">
    <property type="entry name" value="PRK12336.1"/>
    <property type="match status" value="1"/>
</dbReference>
<dbReference type="PANTHER" id="PTHR23001">
    <property type="entry name" value="EUKARYOTIC TRANSLATION INITIATION FACTOR"/>
    <property type="match status" value="1"/>
</dbReference>
<keyword evidence="6 9" id="KW-0648">Protein biosynthesis</keyword>
<dbReference type="InterPro" id="IPR016189">
    <property type="entry name" value="Transl_init_fac_IF2/IF5_N"/>
</dbReference>
<dbReference type="PANTHER" id="PTHR23001:SF3">
    <property type="entry name" value="EUKARYOTIC TRANSLATION INITIATION FACTOR 2 SUBUNIT 2"/>
    <property type="match status" value="1"/>
</dbReference>
<evidence type="ECO:0000256" key="5">
    <source>
        <dbReference type="ARBA" id="ARBA00022540"/>
    </source>
</evidence>
<protein>
    <recommendedName>
        <fullName evidence="4 9">Translation initiation factor 2 subunit beta</fullName>
    </recommendedName>
    <alternativeName>
        <fullName evidence="7 9">aIF2-beta</fullName>
    </alternativeName>
    <alternativeName>
        <fullName evidence="8 9">eIF-2-beta</fullName>
    </alternativeName>
</protein>
<dbReference type="InterPro" id="IPR002792">
    <property type="entry name" value="TRAM_dom"/>
</dbReference>
<dbReference type="InterPro" id="IPR016190">
    <property type="entry name" value="Transl_init_fac_IF2/IF5_Zn-bd"/>
</dbReference>
<evidence type="ECO:0000256" key="9">
    <source>
        <dbReference type="HAMAP-Rule" id="MF_00232"/>
    </source>
</evidence>
<evidence type="ECO:0000256" key="4">
    <source>
        <dbReference type="ARBA" id="ARBA00022314"/>
    </source>
</evidence>
<comment type="subunit">
    <text evidence="3 9">Heterotrimer composed of an alpha, a beta and a gamma chain.</text>
</comment>
<evidence type="ECO:0000313" key="11">
    <source>
        <dbReference type="EMBL" id="SMD31180.1"/>
    </source>
</evidence>
<dbReference type="InterPro" id="IPR004458">
    <property type="entry name" value="TIF2_bsu_arc"/>
</dbReference>
<dbReference type="RefSeq" id="WP_084272916.1">
    <property type="nucleotide sequence ID" value="NZ_FWYE01000003.1"/>
</dbReference>
<sequence length="205" mass="23324">MNFDYNKLLERASGVLSSKTKNESRLKIPEPDVIYEGKSTIIRNFIDITEMMNRDPEDVIKYLTKEFGIGAVLSGQRLIINRKVSEDEIQSKMNEYMATYVICYECKSPDTEIQKIGRTYLLVCKACGAQHPIRSNREIIENSNGIEIGKEYTVTIESTGSAGEGIARYQGYTIYVPKAKKDERVKIIIRKIKRNVAIAELADKK</sequence>
<dbReference type="EMBL" id="FWYE01000003">
    <property type="protein sequence ID" value="SMD31180.1"/>
    <property type="molecule type" value="Genomic_DNA"/>
</dbReference>
<evidence type="ECO:0000256" key="3">
    <source>
        <dbReference type="ARBA" id="ARBA00011243"/>
    </source>
</evidence>
<dbReference type="SUPFAM" id="SSF100966">
    <property type="entry name" value="Translation initiation factor 2 beta, aIF2beta, N-terminal domain"/>
    <property type="match status" value="1"/>
</dbReference>
<evidence type="ECO:0000313" key="12">
    <source>
        <dbReference type="Proteomes" id="UP000192315"/>
    </source>
</evidence>
<dbReference type="SUPFAM" id="SSF75689">
    <property type="entry name" value="Zinc-binding domain of translation initiation factor 2 beta"/>
    <property type="match status" value="1"/>
</dbReference>
<dbReference type="InterPro" id="IPR045196">
    <property type="entry name" value="IF2/IF5"/>
</dbReference>
<evidence type="ECO:0000256" key="6">
    <source>
        <dbReference type="ARBA" id="ARBA00022917"/>
    </source>
</evidence>
<evidence type="ECO:0000256" key="7">
    <source>
        <dbReference type="ARBA" id="ARBA00031466"/>
    </source>
</evidence>
<dbReference type="Pfam" id="PF01873">
    <property type="entry name" value="eIF-5_eIF-2B"/>
    <property type="match status" value="1"/>
</dbReference>
<dbReference type="Gene3D" id="2.40.50.140">
    <property type="entry name" value="Nucleic acid-binding proteins"/>
    <property type="match status" value="1"/>
</dbReference>
<feature type="domain" description="TRAM" evidence="10">
    <location>
        <begin position="145"/>
        <end position="203"/>
    </location>
</feature>
<dbReference type="Gene3D" id="3.30.30.170">
    <property type="match status" value="1"/>
</dbReference>
<reference evidence="11 12" key="1">
    <citation type="submission" date="2017-04" db="EMBL/GenBank/DDBJ databases">
        <authorList>
            <person name="Varghese N."/>
            <person name="Submissions S."/>
        </authorList>
    </citation>
    <scope>NUCLEOTIDE SEQUENCE [LARGE SCALE GENOMIC DNA]</scope>
    <source>
        <strain evidence="11 12">DSM 9789</strain>
    </source>
</reference>
<accession>A0A8G2L7N0</accession>
<dbReference type="NCBIfam" id="NF003067">
    <property type="entry name" value="PRK03988.1"/>
    <property type="match status" value="1"/>
</dbReference>
<dbReference type="SUPFAM" id="SSF50249">
    <property type="entry name" value="Nucleic acid-binding proteins"/>
    <property type="match status" value="1"/>
</dbReference>